<proteinExistence type="predicted"/>
<reference evidence="1" key="1">
    <citation type="submission" date="2020-08" db="EMBL/GenBank/DDBJ databases">
        <title>Multicomponent nature underlies the extraordinary mechanical properties of spider dragline silk.</title>
        <authorList>
            <person name="Kono N."/>
            <person name="Nakamura H."/>
            <person name="Mori M."/>
            <person name="Yoshida Y."/>
            <person name="Ohtoshi R."/>
            <person name="Malay A.D."/>
            <person name="Moran D.A.P."/>
            <person name="Tomita M."/>
            <person name="Numata K."/>
            <person name="Arakawa K."/>
        </authorList>
    </citation>
    <scope>NUCLEOTIDE SEQUENCE</scope>
</reference>
<dbReference type="EMBL" id="BMAU01021256">
    <property type="protein sequence ID" value="GFY05935.1"/>
    <property type="molecule type" value="Genomic_DNA"/>
</dbReference>
<evidence type="ECO:0000313" key="1">
    <source>
        <dbReference type="EMBL" id="GFY05935.1"/>
    </source>
</evidence>
<comment type="caution">
    <text evidence="1">The sequence shown here is derived from an EMBL/GenBank/DDBJ whole genome shotgun (WGS) entry which is preliminary data.</text>
</comment>
<accession>A0A8X6S768</accession>
<protein>
    <submittedName>
        <fullName evidence="1">Uncharacterized protein</fullName>
    </submittedName>
</protein>
<sequence>MTGLLHITEFTPVKKHHNVTFGQRWIHRDCLVHLPSRSPDLTYMDFFYDHLKSLVCETPFPSVDTPAARTYVAAGGYVTCQES</sequence>
<dbReference type="AlphaFoldDB" id="A0A8X6S768"/>
<dbReference type="InterPro" id="IPR036397">
    <property type="entry name" value="RNaseH_sf"/>
</dbReference>
<dbReference type="Gene3D" id="3.30.420.10">
    <property type="entry name" value="Ribonuclease H-like superfamily/Ribonuclease H"/>
    <property type="match status" value="1"/>
</dbReference>
<keyword evidence="2" id="KW-1185">Reference proteome</keyword>
<gene>
    <name evidence="1" type="ORF">TNCV_3862411</name>
</gene>
<dbReference type="GO" id="GO:0003676">
    <property type="term" value="F:nucleic acid binding"/>
    <property type="evidence" value="ECO:0007669"/>
    <property type="project" value="InterPro"/>
</dbReference>
<dbReference type="Proteomes" id="UP000887159">
    <property type="component" value="Unassembled WGS sequence"/>
</dbReference>
<evidence type="ECO:0000313" key="2">
    <source>
        <dbReference type="Proteomes" id="UP000887159"/>
    </source>
</evidence>
<name>A0A8X6S768_TRICX</name>
<organism evidence="1 2">
    <name type="scientific">Trichonephila clavipes</name>
    <name type="common">Golden silk orbweaver</name>
    <name type="synonym">Nephila clavipes</name>
    <dbReference type="NCBI Taxonomy" id="2585209"/>
    <lineage>
        <taxon>Eukaryota</taxon>
        <taxon>Metazoa</taxon>
        <taxon>Ecdysozoa</taxon>
        <taxon>Arthropoda</taxon>
        <taxon>Chelicerata</taxon>
        <taxon>Arachnida</taxon>
        <taxon>Araneae</taxon>
        <taxon>Araneomorphae</taxon>
        <taxon>Entelegynae</taxon>
        <taxon>Araneoidea</taxon>
        <taxon>Nephilidae</taxon>
        <taxon>Trichonephila</taxon>
    </lineage>
</organism>